<feature type="transmembrane region" description="Helical" evidence="6">
    <location>
        <begin position="248"/>
        <end position="274"/>
    </location>
</feature>
<name>A0A9D3SYN6_MEGAT</name>
<keyword evidence="10" id="KW-1185">Reference proteome</keyword>
<dbReference type="PANTHER" id="PTHR20859:SF86">
    <property type="entry name" value="INTERLEUKIN-20 RECEPTOR SUBUNIT ALPHA"/>
    <property type="match status" value="1"/>
</dbReference>
<dbReference type="Pfam" id="PF09294">
    <property type="entry name" value="Interfer-bind"/>
    <property type="match status" value="1"/>
</dbReference>
<dbReference type="EMBL" id="JAFDVH010000018">
    <property type="protein sequence ID" value="KAG7461012.1"/>
    <property type="molecule type" value="Genomic_DNA"/>
</dbReference>
<dbReference type="GO" id="GO:0005886">
    <property type="term" value="C:plasma membrane"/>
    <property type="evidence" value="ECO:0007669"/>
    <property type="project" value="TreeGrafter"/>
</dbReference>
<dbReference type="FunFam" id="2.60.40.10:FF:000348">
    <property type="entry name" value="Interleukin 20 receptor subunit alpha"/>
    <property type="match status" value="1"/>
</dbReference>
<feature type="signal peptide" evidence="7">
    <location>
        <begin position="1"/>
        <end position="32"/>
    </location>
</feature>
<feature type="chain" id="PRO_5038745370" description="Fibronectin type-III domain-containing protein" evidence="7">
    <location>
        <begin position="33"/>
        <end position="537"/>
    </location>
</feature>
<keyword evidence="3" id="KW-1015">Disulfide bond</keyword>
<proteinExistence type="inferred from homology"/>
<evidence type="ECO:0000256" key="3">
    <source>
        <dbReference type="ARBA" id="ARBA00023157"/>
    </source>
</evidence>
<dbReference type="SUPFAM" id="SSF49265">
    <property type="entry name" value="Fibronectin type III"/>
    <property type="match status" value="2"/>
</dbReference>
<comment type="caution">
    <text evidence="9">The sequence shown here is derived from an EMBL/GenBank/DDBJ whole genome shotgun (WGS) entry which is preliminary data.</text>
</comment>
<keyword evidence="6" id="KW-1133">Transmembrane helix</keyword>
<evidence type="ECO:0000256" key="4">
    <source>
        <dbReference type="ARBA" id="ARBA00023170"/>
    </source>
</evidence>
<evidence type="ECO:0000256" key="7">
    <source>
        <dbReference type="SAM" id="SignalP"/>
    </source>
</evidence>
<dbReference type="Proteomes" id="UP001046870">
    <property type="component" value="Chromosome 18"/>
</dbReference>
<keyword evidence="4" id="KW-0675">Receptor</keyword>
<sequence length="537" mass="60232">MNGLRNEKSFARGTSLLTTLIILEATVIIAVAPPQDVQFSSCNLRNVVEWRPGNGTGNGTQYTVQYAIYGDGEKDRERVVWRTKRQCTDVVQTSCDLSNETRNLDDQYYARVRVTGPNEVSKWATTVKFFPKLDTTFGPPIIKVTVKERSIIIKLKGPMRWKTANSKKEYSMAKYYPHMMYNVSVYNNRTKQTLLYHISNNSMELGLLDFSTQYCVSARVLFSSLDYKTQESDRRCVTTEKDPYMVQILQVILGCILPSAIILFILLLSGFLVYRYIFGNKPKPPSNLVVPHLLDMQKFCTDVFFLNLNLSISVPANQQPEEEKPLAPIVSRVSAPQSYAAQGAPRGGDDMVVATSGSDEGSADASGRNSPVWVDSSMPSDYGFVVNAQKPVMESEGTPEGSRCDDIALLRQAQLTQGDSTAWALCRPQSRQEGNTGPAQQSQATQTSVDLPEEEDLELDGSIVVDWDPSTRKLQIPLLSVFQQEPEQQEKRPGCDQEETRAMLSRVFIRQSSDETSEQDALTKMENNWALRLNMDE</sequence>
<evidence type="ECO:0000256" key="2">
    <source>
        <dbReference type="ARBA" id="ARBA00022729"/>
    </source>
</evidence>
<keyword evidence="6" id="KW-0812">Transmembrane</keyword>
<organism evidence="9 10">
    <name type="scientific">Megalops atlanticus</name>
    <name type="common">Tarpon</name>
    <name type="synonym">Clupea gigantea</name>
    <dbReference type="NCBI Taxonomy" id="7932"/>
    <lineage>
        <taxon>Eukaryota</taxon>
        <taxon>Metazoa</taxon>
        <taxon>Chordata</taxon>
        <taxon>Craniata</taxon>
        <taxon>Vertebrata</taxon>
        <taxon>Euteleostomi</taxon>
        <taxon>Actinopterygii</taxon>
        <taxon>Neopterygii</taxon>
        <taxon>Teleostei</taxon>
        <taxon>Elopiformes</taxon>
        <taxon>Megalopidae</taxon>
        <taxon>Megalops</taxon>
    </lineage>
</organism>
<feature type="domain" description="Fibronectin type-III" evidence="8">
    <location>
        <begin position="30"/>
        <end position="134"/>
    </location>
</feature>
<evidence type="ECO:0000313" key="10">
    <source>
        <dbReference type="Proteomes" id="UP001046870"/>
    </source>
</evidence>
<evidence type="ECO:0000256" key="6">
    <source>
        <dbReference type="SAM" id="Phobius"/>
    </source>
</evidence>
<protein>
    <recommendedName>
        <fullName evidence="8">Fibronectin type-III domain-containing protein</fullName>
    </recommendedName>
</protein>
<dbReference type="InterPro" id="IPR015373">
    <property type="entry name" value="Interferon/interleukin_rcp_dom"/>
</dbReference>
<dbReference type="InterPro" id="IPR050650">
    <property type="entry name" value="Type-II_Cytokine-TF_Rcpt"/>
</dbReference>
<evidence type="ECO:0000259" key="8">
    <source>
        <dbReference type="PROSITE" id="PS50853"/>
    </source>
</evidence>
<dbReference type="InterPro" id="IPR003961">
    <property type="entry name" value="FN3_dom"/>
</dbReference>
<feature type="region of interest" description="Disordered" evidence="5">
    <location>
        <begin position="430"/>
        <end position="452"/>
    </location>
</feature>
<dbReference type="PANTHER" id="PTHR20859">
    <property type="entry name" value="INTERFERON/INTERLEUKIN RECEPTOR"/>
    <property type="match status" value="1"/>
</dbReference>
<dbReference type="InterPro" id="IPR013783">
    <property type="entry name" value="Ig-like_fold"/>
</dbReference>
<accession>A0A9D3SYN6</accession>
<dbReference type="InterPro" id="IPR036116">
    <property type="entry name" value="FN3_sf"/>
</dbReference>
<feature type="compositionally biased region" description="Polar residues" evidence="5">
    <location>
        <begin position="430"/>
        <end position="449"/>
    </location>
</feature>
<keyword evidence="2 7" id="KW-0732">Signal</keyword>
<dbReference type="Gene3D" id="2.60.40.10">
    <property type="entry name" value="Immunoglobulins"/>
    <property type="match status" value="2"/>
</dbReference>
<comment type="similarity">
    <text evidence="1">Belongs to the type II cytokine receptor family.</text>
</comment>
<evidence type="ECO:0000256" key="1">
    <source>
        <dbReference type="ARBA" id="ARBA00005399"/>
    </source>
</evidence>
<keyword evidence="6" id="KW-0472">Membrane</keyword>
<evidence type="ECO:0000256" key="5">
    <source>
        <dbReference type="SAM" id="MobiDB-lite"/>
    </source>
</evidence>
<evidence type="ECO:0000313" key="9">
    <source>
        <dbReference type="EMBL" id="KAG7461012.1"/>
    </source>
</evidence>
<dbReference type="AlphaFoldDB" id="A0A9D3SYN6"/>
<dbReference type="GO" id="GO:0004896">
    <property type="term" value="F:cytokine receptor activity"/>
    <property type="evidence" value="ECO:0007669"/>
    <property type="project" value="TreeGrafter"/>
</dbReference>
<dbReference type="Pfam" id="PF01108">
    <property type="entry name" value="Tissue_fac"/>
    <property type="match status" value="1"/>
</dbReference>
<dbReference type="OrthoDB" id="9909056at2759"/>
<reference evidence="9" key="1">
    <citation type="submission" date="2021-01" db="EMBL/GenBank/DDBJ databases">
        <authorList>
            <person name="Zahm M."/>
            <person name="Roques C."/>
            <person name="Cabau C."/>
            <person name="Klopp C."/>
            <person name="Donnadieu C."/>
            <person name="Jouanno E."/>
            <person name="Lampietro C."/>
            <person name="Louis A."/>
            <person name="Herpin A."/>
            <person name="Echchiki A."/>
            <person name="Berthelot C."/>
            <person name="Parey E."/>
            <person name="Roest-Crollius H."/>
            <person name="Braasch I."/>
            <person name="Postlethwait J."/>
            <person name="Bobe J."/>
            <person name="Montfort J."/>
            <person name="Bouchez O."/>
            <person name="Begum T."/>
            <person name="Mejri S."/>
            <person name="Adams A."/>
            <person name="Chen W.-J."/>
            <person name="Guiguen Y."/>
        </authorList>
    </citation>
    <scope>NUCLEOTIDE SEQUENCE</scope>
    <source>
        <strain evidence="9">YG-15Mar2019-1</strain>
        <tissue evidence="9">Brain</tissue>
    </source>
</reference>
<gene>
    <name evidence="9" type="ORF">MATL_G00205020</name>
</gene>
<dbReference type="PROSITE" id="PS50853">
    <property type="entry name" value="FN3"/>
    <property type="match status" value="1"/>
</dbReference>